<reference evidence="11" key="1">
    <citation type="submission" date="2025-08" db="UniProtKB">
        <authorList>
            <consortium name="RefSeq"/>
        </authorList>
    </citation>
    <scope>IDENTIFICATION</scope>
</reference>
<dbReference type="GeneID" id="113503016"/>
<dbReference type="Pfam" id="PF17189">
    <property type="entry name" value="Glyco_hydro_30C"/>
    <property type="match status" value="1"/>
</dbReference>
<dbReference type="Gene3D" id="3.20.20.80">
    <property type="entry name" value="Glycosidases"/>
    <property type="match status" value="1"/>
</dbReference>
<protein>
    <recommendedName>
        <fullName evidence="3 6">Glucosylceramidase</fullName>
        <ecNumber evidence="3 6">3.2.1.45</ecNumber>
    </recommendedName>
</protein>
<keyword evidence="6" id="KW-0443">Lipid metabolism</keyword>
<feature type="signal peptide" evidence="7">
    <location>
        <begin position="1"/>
        <end position="24"/>
    </location>
</feature>
<evidence type="ECO:0000259" key="8">
    <source>
        <dbReference type="Pfam" id="PF02055"/>
    </source>
</evidence>
<dbReference type="RefSeq" id="XP_026740601.1">
    <property type="nucleotide sequence ID" value="XM_026884800.1"/>
</dbReference>
<dbReference type="PANTHER" id="PTHR11069">
    <property type="entry name" value="GLUCOSYLCERAMIDASE"/>
    <property type="match status" value="1"/>
</dbReference>
<dbReference type="AlphaFoldDB" id="A0A7E5WKE6"/>
<dbReference type="SUPFAM" id="SSF51445">
    <property type="entry name" value="(Trans)glycosidases"/>
    <property type="match status" value="1"/>
</dbReference>
<evidence type="ECO:0000256" key="7">
    <source>
        <dbReference type="SAM" id="SignalP"/>
    </source>
</evidence>
<keyword evidence="5 6" id="KW-0378">Hydrolase</keyword>
<comment type="similarity">
    <text evidence="2 6">Belongs to the glycosyl hydrolase 30 family.</text>
</comment>
<evidence type="ECO:0000256" key="1">
    <source>
        <dbReference type="ARBA" id="ARBA00001013"/>
    </source>
</evidence>
<organism evidence="10 11">
    <name type="scientific">Trichoplusia ni</name>
    <name type="common">Cabbage looper</name>
    <dbReference type="NCBI Taxonomy" id="7111"/>
    <lineage>
        <taxon>Eukaryota</taxon>
        <taxon>Metazoa</taxon>
        <taxon>Ecdysozoa</taxon>
        <taxon>Arthropoda</taxon>
        <taxon>Hexapoda</taxon>
        <taxon>Insecta</taxon>
        <taxon>Pterygota</taxon>
        <taxon>Neoptera</taxon>
        <taxon>Endopterygota</taxon>
        <taxon>Lepidoptera</taxon>
        <taxon>Glossata</taxon>
        <taxon>Ditrysia</taxon>
        <taxon>Noctuoidea</taxon>
        <taxon>Noctuidae</taxon>
        <taxon>Plusiinae</taxon>
        <taxon>Trichoplusia</taxon>
    </lineage>
</organism>
<dbReference type="InterPro" id="IPR033452">
    <property type="entry name" value="GH30_C"/>
</dbReference>
<dbReference type="EC" id="3.2.1.45" evidence="3 6"/>
<dbReference type="GO" id="GO:0004348">
    <property type="term" value="F:glucosylceramidase activity"/>
    <property type="evidence" value="ECO:0007669"/>
    <property type="project" value="UniProtKB-EC"/>
</dbReference>
<evidence type="ECO:0000256" key="2">
    <source>
        <dbReference type="ARBA" id="ARBA00005382"/>
    </source>
</evidence>
<keyword evidence="6" id="KW-0326">Glycosidase</keyword>
<sequence>MKFQRQSLVLVVPFIILIIWLTSAADTDRPCLRKYLDNGSADTLVCVCTSDYCDSVTRAVPSSGEYVLYMSSEAGSRFEKSFGKLQSLTKDGIYNINLDLDPGKTYQTIEGFGGAVSDAAAITWDSLKNPVLKNHLIQSYCGETGIQYNMLRVPIGGSDFSTRAYAYNELPENDAALTNFTLAYEDYQYKIPMIRACMQAAGAPVHVLGATWSPPIWMKTNNDYYGYSLLKKEYLQTYADYHYKFLEHYAQAGVPVWGVSIVNEPLHGSVNYLPLSFNNLGWTLDFMNEYIVKHLGPTLRNEASKFKHVKIISGDDLRFTITLYWNMLVLLFPGALEYLDGVAVHYYMNKYVPATILSQAMEGYPGKFVIATEICAGGVPDDALLTPWGKAELYVNDIIENLSNNVIGYTDWNMCLNMEGGPNWRGGRVDAPIKINAEAGEFYKQPMFYAIGHFSKFIPRGSRRIRATVQAETAVQNLAFLTPDNTIVVVLFNKGPAEKVRIILGKKEAVLSIEAKSIATIEMLNE</sequence>
<dbReference type="GO" id="GO:0016020">
    <property type="term" value="C:membrane"/>
    <property type="evidence" value="ECO:0007669"/>
    <property type="project" value="GOC"/>
</dbReference>
<dbReference type="Proteomes" id="UP000322000">
    <property type="component" value="Chromosome 18"/>
</dbReference>
<feature type="domain" description="Glycosyl hydrolase family 30 TIM-barrel" evidence="8">
    <location>
        <begin position="109"/>
        <end position="458"/>
    </location>
</feature>
<dbReference type="PRINTS" id="PR00843">
    <property type="entry name" value="GLHYDRLASE30"/>
</dbReference>
<dbReference type="GO" id="GO:0006680">
    <property type="term" value="P:glucosylceramide catabolic process"/>
    <property type="evidence" value="ECO:0007669"/>
    <property type="project" value="TreeGrafter"/>
</dbReference>
<dbReference type="InterPro" id="IPR017853">
    <property type="entry name" value="GH"/>
</dbReference>
<dbReference type="SUPFAM" id="SSF51011">
    <property type="entry name" value="Glycosyl hydrolase domain"/>
    <property type="match status" value="1"/>
</dbReference>
<evidence type="ECO:0000256" key="4">
    <source>
        <dbReference type="ARBA" id="ARBA00022729"/>
    </source>
</evidence>
<evidence type="ECO:0000313" key="11">
    <source>
        <dbReference type="RefSeq" id="XP_026740601.1"/>
    </source>
</evidence>
<evidence type="ECO:0000256" key="6">
    <source>
        <dbReference type="RuleBase" id="RU361188"/>
    </source>
</evidence>
<keyword evidence="4 7" id="KW-0732">Signal</keyword>
<feature type="domain" description="Glycosyl hydrolase family 30 beta sandwich" evidence="9">
    <location>
        <begin position="461"/>
        <end position="521"/>
    </location>
</feature>
<feature type="chain" id="PRO_5028874220" description="Glucosylceramidase" evidence="7">
    <location>
        <begin position="25"/>
        <end position="526"/>
    </location>
</feature>
<evidence type="ECO:0000256" key="5">
    <source>
        <dbReference type="ARBA" id="ARBA00022801"/>
    </source>
</evidence>
<dbReference type="PANTHER" id="PTHR11069:SF23">
    <property type="entry name" value="LYSOSOMAL ACID GLUCOSYLCERAMIDASE"/>
    <property type="match status" value="1"/>
</dbReference>
<evidence type="ECO:0000259" key="9">
    <source>
        <dbReference type="Pfam" id="PF17189"/>
    </source>
</evidence>
<dbReference type="KEGG" id="tnl:113503016"/>
<name>A0A7E5WKE6_TRINI</name>
<evidence type="ECO:0000313" key="10">
    <source>
        <dbReference type="Proteomes" id="UP000322000"/>
    </source>
</evidence>
<dbReference type="InParanoid" id="A0A7E5WKE6"/>
<proteinExistence type="inferred from homology"/>
<dbReference type="InterPro" id="IPR033453">
    <property type="entry name" value="Glyco_hydro_30_TIM-barrel"/>
</dbReference>
<gene>
    <name evidence="11" type="primary">LOC113503016</name>
</gene>
<keyword evidence="10" id="KW-1185">Reference proteome</keyword>
<evidence type="ECO:0000256" key="3">
    <source>
        <dbReference type="ARBA" id="ARBA00012658"/>
    </source>
</evidence>
<keyword evidence="6" id="KW-0746">Sphingolipid metabolism</keyword>
<dbReference type="OrthoDB" id="2160638at2759"/>
<comment type="catalytic activity">
    <reaction evidence="1">
        <text>a beta-D-glucosyl-(1&lt;-&gt;1')-N-acylsphing-4-enine + H2O = an N-acylsphing-4-enine + D-glucose</text>
        <dbReference type="Rhea" id="RHEA:13269"/>
        <dbReference type="ChEBI" id="CHEBI:4167"/>
        <dbReference type="ChEBI" id="CHEBI:15377"/>
        <dbReference type="ChEBI" id="CHEBI:22801"/>
        <dbReference type="ChEBI" id="CHEBI:52639"/>
        <dbReference type="EC" id="3.2.1.45"/>
    </reaction>
    <physiologicalReaction direction="left-to-right" evidence="1">
        <dbReference type="Rhea" id="RHEA:13270"/>
    </physiologicalReaction>
</comment>
<dbReference type="Pfam" id="PF02055">
    <property type="entry name" value="Glyco_hydro_30"/>
    <property type="match status" value="1"/>
</dbReference>
<dbReference type="InterPro" id="IPR001139">
    <property type="entry name" value="Glyco_hydro_30"/>
</dbReference>
<dbReference type="FunCoup" id="A0A7E5WKE6">
    <property type="interactions" value="173"/>
</dbReference>
<accession>A0A7E5WKE6</accession>